<dbReference type="EMBL" id="CP016757">
    <property type="protein sequence ID" value="ANZ44686.1"/>
    <property type="molecule type" value="Genomic_DNA"/>
</dbReference>
<keyword evidence="3" id="KW-0347">Helicase</keyword>
<dbReference type="PROSITE" id="PS51643">
    <property type="entry name" value="HD_CAS3"/>
    <property type="match status" value="1"/>
</dbReference>
<dbReference type="Pfam" id="PF00270">
    <property type="entry name" value="DEAD"/>
    <property type="match status" value="1"/>
</dbReference>
<gene>
    <name evidence="7" type="ORF">BED41_06035</name>
</gene>
<dbReference type="InterPro" id="IPR006483">
    <property type="entry name" value="CRISPR-assoc_Cas3_HD"/>
</dbReference>
<dbReference type="InterPro" id="IPR011545">
    <property type="entry name" value="DEAD/DEAH_box_helicase_dom"/>
</dbReference>
<dbReference type="STRING" id="1197717.BED41_06035"/>
<dbReference type="OrthoDB" id="9810236at2"/>
<evidence type="ECO:0000313" key="7">
    <source>
        <dbReference type="EMBL" id="ANZ44686.1"/>
    </source>
</evidence>
<dbReference type="GO" id="GO:0016787">
    <property type="term" value="F:hydrolase activity"/>
    <property type="evidence" value="ECO:0007669"/>
    <property type="project" value="UniProtKB-KW"/>
</dbReference>
<dbReference type="GO" id="GO:0005524">
    <property type="term" value="F:ATP binding"/>
    <property type="evidence" value="ECO:0007669"/>
    <property type="project" value="UniProtKB-KW"/>
</dbReference>
<dbReference type="AlphaFoldDB" id="A0A1B2I3Z8"/>
<dbReference type="InterPro" id="IPR054712">
    <property type="entry name" value="Cas3-like_dom"/>
</dbReference>
<dbReference type="GO" id="GO:0003676">
    <property type="term" value="F:nucleic acid binding"/>
    <property type="evidence" value="ECO:0007669"/>
    <property type="project" value="InterPro"/>
</dbReference>
<dbReference type="Gene3D" id="3.40.50.300">
    <property type="entry name" value="P-loop containing nucleotide triphosphate hydrolases"/>
    <property type="match status" value="2"/>
</dbReference>
<evidence type="ECO:0000256" key="2">
    <source>
        <dbReference type="ARBA" id="ARBA00022801"/>
    </source>
</evidence>
<sequence>MCGPDGPVEKYLAHSARPELGIPAQGYFRHAGNVVRFCDSELSSITVDKRIQPLYDFLKRCLLIAASFHDLGKLGDENQSVLRGDKKARNLPINHCDAGVAYMMRNRALLSALLIYSHHIGLPNIADEKMRINSPCGDLRFRDNDETVQRDSSQNLETYLARHCESFGSKLAAIEKISSGGQLKYPVGARVLLSCLADADHTDTAIHYRNFHEEEMPLLQAEKRLAALDNYVAGLASSDNSVKMSKRNIARSEMYEKCRCGSTKNWLYYCDSPVGTGKTTAIMAALLNAAHAKNLRRIFIVLPFTNILKQSVDVYRKALRLPDESDSDMERVVAAIHHKAEYEDENSRQLSALWRSPIIVTTAVQFFETMAAASPSGLRKLHALPNSAVFIDEAHTALPTSLWPLAWRWINDYAEMWRCHFILASGSLKKFWELEEFKIRNKDDNSIPSLLPREFSDALNKMETQRVPIKRKPEKMDETKLCEWLLTLKGPRLVVLNTVQSAAVIANTLADICGREHVEHISTAIAPKDRELIVENIKRRLSDKKDEDWTLVATSCVEAGVDFSFRNGVREAAGLVNLLQLAGRIRRNEEDCYNDSVVWSIELDFSGMLKRHPSFEISSKVLLDLFAENPALINDGTDISDLCTRALRRELNECGMTEGSSIMEDEMACSYASVEKKFKVIDSQTVTVIIDTCIKERLESYETISWRELQDHSVQIYVHTARNLKVEPVRGHPDIYFWPYSYNKFIGYMAGVLENYELNSRGLGFL</sequence>
<name>A0A1B2I3Z8_9BACT</name>
<keyword evidence="8" id="KW-1185">Reference proteome</keyword>
<evidence type="ECO:0000256" key="4">
    <source>
        <dbReference type="ARBA" id="ARBA00022840"/>
    </source>
</evidence>
<keyword evidence="1" id="KW-0547">Nucleotide-binding</keyword>
<proteinExistence type="predicted"/>
<dbReference type="SUPFAM" id="SSF52540">
    <property type="entry name" value="P-loop containing nucleoside triphosphate hydrolases"/>
    <property type="match status" value="1"/>
</dbReference>
<evidence type="ECO:0000256" key="1">
    <source>
        <dbReference type="ARBA" id="ARBA00022741"/>
    </source>
</evidence>
<keyword evidence="4" id="KW-0067">ATP-binding</keyword>
<evidence type="ECO:0000256" key="5">
    <source>
        <dbReference type="ARBA" id="ARBA00023118"/>
    </source>
</evidence>
<evidence type="ECO:0000256" key="3">
    <source>
        <dbReference type="ARBA" id="ARBA00022806"/>
    </source>
</evidence>
<dbReference type="GO" id="GO:0051607">
    <property type="term" value="P:defense response to virus"/>
    <property type="evidence" value="ECO:0007669"/>
    <property type="project" value="UniProtKB-KW"/>
</dbReference>
<accession>A0A1B2I3Z8</accession>
<organism evidence="7 8">
    <name type="scientific">Cloacibacillus porcorum</name>
    <dbReference type="NCBI Taxonomy" id="1197717"/>
    <lineage>
        <taxon>Bacteria</taxon>
        <taxon>Thermotogati</taxon>
        <taxon>Synergistota</taxon>
        <taxon>Synergistia</taxon>
        <taxon>Synergistales</taxon>
        <taxon>Synergistaceae</taxon>
        <taxon>Cloacibacillus</taxon>
    </lineage>
</organism>
<dbReference type="GO" id="GO:0004386">
    <property type="term" value="F:helicase activity"/>
    <property type="evidence" value="ECO:0007669"/>
    <property type="project" value="UniProtKB-KW"/>
</dbReference>
<dbReference type="InterPro" id="IPR027417">
    <property type="entry name" value="P-loop_NTPase"/>
</dbReference>
<dbReference type="GeneID" id="83057409"/>
<keyword evidence="5" id="KW-0051">Antiviral defense</keyword>
<dbReference type="KEGG" id="cpor:BED41_06035"/>
<evidence type="ECO:0000259" key="6">
    <source>
        <dbReference type="PROSITE" id="PS51643"/>
    </source>
</evidence>
<keyword evidence="2" id="KW-0378">Hydrolase</keyword>
<dbReference type="Proteomes" id="UP000093044">
    <property type="component" value="Chromosome"/>
</dbReference>
<evidence type="ECO:0000313" key="8">
    <source>
        <dbReference type="Proteomes" id="UP000093044"/>
    </source>
</evidence>
<feature type="domain" description="HD Cas3-type" evidence="6">
    <location>
        <begin position="47"/>
        <end position="202"/>
    </location>
</feature>
<protein>
    <recommendedName>
        <fullName evidence="6">HD Cas3-type domain-containing protein</fullName>
    </recommendedName>
</protein>
<reference evidence="7" key="1">
    <citation type="submission" date="2016-08" db="EMBL/GenBank/DDBJ databases">
        <title>Complete genome of Cloacibacillus porcorum.</title>
        <authorList>
            <person name="Looft T."/>
            <person name="Bayles D.O."/>
            <person name="Alt D.P."/>
        </authorList>
    </citation>
    <scope>NUCLEOTIDE SEQUENCE [LARGE SCALE GENOMIC DNA]</scope>
    <source>
        <strain evidence="7">CL-84</strain>
    </source>
</reference>
<dbReference type="CDD" id="cd09641">
    <property type="entry name" value="Cas3''_I"/>
    <property type="match status" value="1"/>
</dbReference>
<dbReference type="RefSeq" id="WP_066744071.1">
    <property type="nucleotide sequence ID" value="NZ_CP016757.1"/>
</dbReference>
<dbReference type="Pfam" id="PF22590">
    <property type="entry name" value="Cas3-like_C_2"/>
    <property type="match status" value="1"/>
</dbReference>